<organism evidence="7 8">
    <name type="scientific">Aureimonas pseudogalii</name>
    <dbReference type="NCBI Taxonomy" id="1744844"/>
    <lineage>
        <taxon>Bacteria</taxon>
        <taxon>Pseudomonadati</taxon>
        <taxon>Pseudomonadota</taxon>
        <taxon>Alphaproteobacteria</taxon>
        <taxon>Hyphomicrobiales</taxon>
        <taxon>Aurantimonadaceae</taxon>
        <taxon>Aureimonas</taxon>
    </lineage>
</organism>
<keyword evidence="7" id="KW-0223">Dioxygenase</keyword>
<dbReference type="Gene3D" id="3.50.50.60">
    <property type="entry name" value="FAD/NAD(P)-binding domain"/>
    <property type="match status" value="2"/>
</dbReference>
<evidence type="ECO:0000256" key="2">
    <source>
        <dbReference type="ARBA" id="ARBA00022630"/>
    </source>
</evidence>
<dbReference type="EMBL" id="JACIEK010000012">
    <property type="protein sequence ID" value="MBB3999761.1"/>
    <property type="molecule type" value="Genomic_DNA"/>
</dbReference>
<dbReference type="PANTHER" id="PTHR43557:SF2">
    <property type="entry name" value="RIESKE DOMAIN-CONTAINING PROTEIN-RELATED"/>
    <property type="match status" value="1"/>
</dbReference>
<dbReference type="RefSeq" id="WP_210291863.1">
    <property type="nucleotide sequence ID" value="NZ_JACIEK010000012.1"/>
</dbReference>
<dbReference type="GO" id="GO:0016651">
    <property type="term" value="F:oxidoreductase activity, acting on NAD(P)H"/>
    <property type="evidence" value="ECO:0007669"/>
    <property type="project" value="TreeGrafter"/>
</dbReference>
<dbReference type="PRINTS" id="PR00368">
    <property type="entry name" value="FADPNR"/>
</dbReference>
<reference evidence="7 8" key="1">
    <citation type="submission" date="2020-08" db="EMBL/GenBank/DDBJ databases">
        <title>Genomic Encyclopedia of Type Strains, Phase IV (KMG-IV): sequencing the most valuable type-strain genomes for metagenomic binning, comparative biology and taxonomic classification.</title>
        <authorList>
            <person name="Goeker M."/>
        </authorList>
    </citation>
    <scope>NUCLEOTIDE SEQUENCE [LARGE SCALE GENOMIC DNA]</scope>
    <source>
        <strain evidence="7 8">DSM 102238</strain>
    </source>
</reference>
<feature type="domain" description="Reductase C-terminal" evidence="6">
    <location>
        <begin position="324"/>
        <end position="391"/>
    </location>
</feature>
<name>A0A7W6H746_9HYPH</name>
<protein>
    <submittedName>
        <fullName evidence="7">3-phenylpropionate/trans-cinnamate dioxygenase ferredoxin reductase subunit</fullName>
        <ecNumber evidence="7">1.18.1.3</ecNumber>
    </submittedName>
</protein>
<dbReference type="Pfam" id="PF07992">
    <property type="entry name" value="Pyr_redox_2"/>
    <property type="match status" value="1"/>
</dbReference>
<dbReference type="PANTHER" id="PTHR43557">
    <property type="entry name" value="APOPTOSIS-INDUCING FACTOR 1"/>
    <property type="match status" value="1"/>
</dbReference>
<dbReference type="Proteomes" id="UP000542776">
    <property type="component" value="Unassembled WGS sequence"/>
</dbReference>
<gene>
    <name evidence="7" type="ORF">GGR04_003631</name>
</gene>
<dbReference type="GO" id="GO:0008860">
    <property type="term" value="F:ferredoxin-NAD+ reductase activity"/>
    <property type="evidence" value="ECO:0007669"/>
    <property type="project" value="UniProtKB-EC"/>
</dbReference>
<dbReference type="InterPro" id="IPR050446">
    <property type="entry name" value="FAD-oxidoreductase/Apoptosis"/>
</dbReference>
<keyword evidence="2" id="KW-0285">Flavoprotein</keyword>
<dbReference type="Pfam" id="PF14759">
    <property type="entry name" value="Reductase_C"/>
    <property type="match status" value="1"/>
</dbReference>
<dbReference type="InterPro" id="IPR016156">
    <property type="entry name" value="FAD/NAD-linked_Rdtase_dimer_sf"/>
</dbReference>
<dbReference type="InterPro" id="IPR023753">
    <property type="entry name" value="FAD/NAD-binding_dom"/>
</dbReference>
<dbReference type="InterPro" id="IPR036188">
    <property type="entry name" value="FAD/NAD-bd_sf"/>
</dbReference>
<proteinExistence type="predicted"/>
<keyword evidence="4 7" id="KW-0560">Oxidoreductase</keyword>
<dbReference type="GO" id="GO:0005737">
    <property type="term" value="C:cytoplasm"/>
    <property type="evidence" value="ECO:0007669"/>
    <property type="project" value="TreeGrafter"/>
</dbReference>
<evidence type="ECO:0000256" key="3">
    <source>
        <dbReference type="ARBA" id="ARBA00022827"/>
    </source>
</evidence>
<sequence length="411" mass="44430">MTMQFDIIIVGGGHGGAHTAVALRQSGFKGSIAILTAEADAPYERPPLSKEYLAGRKPFERLLIRPPEFWADRAVTLRTHERVVAIDAARRQVTTESGVNFGYGDLVWAAGGEARRLSCGGHDLDGVHTVRTRADVDRLHRDMAISERVIIAGGGYIGLETAATLTGLGKQVTVIEASPRLLSRVAGPSISRFVEREHRSNGIDVRLSSVIDRVEGVAGRACRVVLADGESLSADLVIVGIGIDPVVEPLRIVGAATGNGVIVDELGMTMLPNIHAIGDCALQPHPFASGRLIRIESVQNAVEMSGTVARALCGEAPVARSVPWFWSHQNDLRLQTIGFALDHDREVIHGNMADGRFSVAYVRDDHVIAIDCVNDPRSFVEARSLFSAPTENQRLDQRFLISTSETTSTER</sequence>
<dbReference type="Gene3D" id="3.30.390.30">
    <property type="match status" value="1"/>
</dbReference>
<evidence type="ECO:0000313" key="7">
    <source>
        <dbReference type="EMBL" id="MBB3999761.1"/>
    </source>
</evidence>
<keyword evidence="8" id="KW-1185">Reference proteome</keyword>
<comment type="caution">
    <text evidence="7">The sequence shown here is derived from an EMBL/GenBank/DDBJ whole genome shotgun (WGS) entry which is preliminary data.</text>
</comment>
<feature type="domain" description="FAD/NAD(P)-binding" evidence="5">
    <location>
        <begin position="5"/>
        <end position="304"/>
    </location>
</feature>
<evidence type="ECO:0000313" key="8">
    <source>
        <dbReference type="Proteomes" id="UP000542776"/>
    </source>
</evidence>
<evidence type="ECO:0000256" key="1">
    <source>
        <dbReference type="ARBA" id="ARBA00001974"/>
    </source>
</evidence>
<dbReference type="PRINTS" id="PR00411">
    <property type="entry name" value="PNDRDTASEI"/>
</dbReference>
<dbReference type="InterPro" id="IPR028202">
    <property type="entry name" value="Reductase_C"/>
</dbReference>
<dbReference type="GO" id="GO:0051213">
    <property type="term" value="F:dioxygenase activity"/>
    <property type="evidence" value="ECO:0007669"/>
    <property type="project" value="UniProtKB-KW"/>
</dbReference>
<evidence type="ECO:0000259" key="6">
    <source>
        <dbReference type="Pfam" id="PF14759"/>
    </source>
</evidence>
<evidence type="ECO:0000259" key="5">
    <source>
        <dbReference type="Pfam" id="PF07992"/>
    </source>
</evidence>
<dbReference type="SUPFAM" id="SSF51905">
    <property type="entry name" value="FAD/NAD(P)-binding domain"/>
    <property type="match status" value="2"/>
</dbReference>
<dbReference type="SUPFAM" id="SSF55424">
    <property type="entry name" value="FAD/NAD-linked reductases, dimerisation (C-terminal) domain"/>
    <property type="match status" value="1"/>
</dbReference>
<accession>A0A7W6H746</accession>
<dbReference type="AlphaFoldDB" id="A0A7W6H746"/>
<comment type="cofactor">
    <cofactor evidence="1">
        <name>FAD</name>
        <dbReference type="ChEBI" id="CHEBI:57692"/>
    </cofactor>
</comment>
<keyword evidence="3" id="KW-0274">FAD</keyword>
<dbReference type="EC" id="1.18.1.3" evidence="7"/>
<evidence type="ECO:0000256" key="4">
    <source>
        <dbReference type="ARBA" id="ARBA00023002"/>
    </source>
</evidence>